<keyword evidence="9" id="KW-0472">Membrane</keyword>
<dbReference type="PANTHER" id="PTHR45453">
    <property type="entry name" value="PHOSPHATE REGULON SENSOR PROTEIN PHOR"/>
    <property type="match status" value="1"/>
</dbReference>
<dbReference type="SMART" id="SM00387">
    <property type="entry name" value="HATPase_c"/>
    <property type="match status" value="1"/>
</dbReference>
<evidence type="ECO:0000256" key="3">
    <source>
        <dbReference type="ARBA" id="ARBA00012438"/>
    </source>
</evidence>
<keyword evidence="7 11" id="KW-0418">Kinase</keyword>
<keyword evidence="8" id="KW-1133">Transmembrane helix</keyword>
<comment type="catalytic activity">
    <reaction evidence="1">
        <text>ATP + protein L-histidine = ADP + protein N-phospho-L-histidine.</text>
        <dbReference type="EC" id="2.7.13.3"/>
    </reaction>
</comment>
<evidence type="ECO:0000256" key="4">
    <source>
        <dbReference type="ARBA" id="ARBA00022475"/>
    </source>
</evidence>
<dbReference type="InterPro" id="IPR005467">
    <property type="entry name" value="His_kinase_dom"/>
</dbReference>
<dbReference type="PROSITE" id="PS50109">
    <property type="entry name" value="HIS_KIN"/>
    <property type="match status" value="1"/>
</dbReference>
<feature type="domain" description="Histidine kinase" evidence="10">
    <location>
        <begin position="1"/>
        <end position="147"/>
    </location>
</feature>
<dbReference type="InterPro" id="IPR050351">
    <property type="entry name" value="BphY/WalK/GraS-like"/>
</dbReference>
<dbReference type="GO" id="GO:0004721">
    <property type="term" value="F:phosphoprotein phosphatase activity"/>
    <property type="evidence" value="ECO:0007669"/>
    <property type="project" value="TreeGrafter"/>
</dbReference>
<evidence type="ECO:0000256" key="2">
    <source>
        <dbReference type="ARBA" id="ARBA00004651"/>
    </source>
</evidence>
<evidence type="ECO:0000259" key="10">
    <source>
        <dbReference type="PROSITE" id="PS50109"/>
    </source>
</evidence>
<evidence type="ECO:0000313" key="11">
    <source>
        <dbReference type="EMBL" id="MPN35437.1"/>
    </source>
</evidence>
<reference evidence="11" key="1">
    <citation type="submission" date="2019-08" db="EMBL/GenBank/DDBJ databases">
        <authorList>
            <person name="Kucharzyk K."/>
            <person name="Murdoch R.W."/>
            <person name="Higgins S."/>
            <person name="Loffler F."/>
        </authorList>
    </citation>
    <scope>NUCLEOTIDE SEQUENCE</scope>
</reference>
<evidence type="ECO:0000256" key="7">
    <source>
        <dbReference type="ARBA" id="ARBA00022777"/>
    </source>
</evidence>
<evidence type="ECO:0000256" key="8">
    <source>
        <dbReference type="ARBA" id="ARBA00022989"/>
    </source>
</evidence>
<organism evidence="11">
    <name type="scientific">bioreactor metagenome</name>
    <dbReference type="NCBI Taxonomy" id="1076179"/>
    <lineage>
        <taxon>unclassified sequences</taxon>
        <taxon>metagenomes</taxon>
        <taxon>ecological metagenomes</taxon>
    </lineage>
</organism>
<accession>A0A645H8S8</accession>
<protein>
    <recommendedName>
        <fullName evidence="3">histidine kinase</fullName>
        <ecNumber evidence="3">2.7.13.3</ecNumber>
    </recommendedName>
</protein>
<dbReference type="PANTHER" id="PTHR45453:SF2">
    <property type="entry name" value="HISTIDINE KINASE"/>
    <property type="match status" value="1"/>
</dbReference>
<dbReference type="SUPFAM" id="SSF55874">
    <property type="entry name" value="ATPase domain of HSP90 chaperone/DNA topoisomerase II/histidine kinase"/>
    <property type="match status" value="1"/>
</dbReference>
<dbReference type="PRINTS" id="PR00344">
    <property type="entry name" value="BCTRLSENSOR"/>
</dbReference>
<gene>
    <name evidence="11" type="primary">rcsC_233</name>
    <name evidence="11" type="ORF">SDC9_182935</name>
</gene>
<dbReference type="GO" id="GO:0005886">
    <property type="term" value="C:plasma membrane"/>
    <property type="evidence" value="ECO:0007669"/>
    <property type="project" value="UniProtKB-SubCell"/>
</dbReference>
<evidence type="ECO:0000256" key="6">
    <source>
        <dbReference type="ARBA" id="ARBA00022692"/>
    </source>
</evidence>
<name>A0A645H8S8_9ZZZZ</name>
<evidence type="ECO:0000256" key="1">
    <source>
        <dbReference type="ARBA" id="ARBA00000085"/>
    </source>
</evidence>
<evidence type="ECO:0000256" key="9">
    <source>
        <dbReference type="ARBA" id="ARBA00023136"/>
    </source>
</evidence>
<keyword evidence="4" id="KW-1003">Cell membrane</keyword>
<sequence length="152" mass="17164">MIKEFPLEPLVKEAIQRVAPLFIQRGLYIQLLPITGSIISDEKWLLFVLEQLLTNAAKYTNQGGITIEQPSDGILCIRDTGIGIRAEDLPRVWEWGYTGYNGRMQRYSTGIGLSLCKEALTMMGHQIEIQSQVGVGSTVTLWLNQKRLDIRD</sequence>
<comment type="subcellular location">
    <subcellularLocation>
        <location evidence="2">Cell membrane</location>
        <topology evidence="2">Multi-pass membrane protein</topology>
    </subcellularLocation>
</comment>
<evidence type="ECO:0000256" key="5">
    <source>
        <dbReference type="ARBA" id="ARBA00022679"/>
    </source>
</evidence>
<keyword evidence="5 11" id="KW-0808">Transferase</keyword>
<dbReference type="InterPro" id="IPR036890">
    <property type="entry name" value="HATPase_C_sf"/>
</dbReference>
<dbReference type="Pfam" id="PF02518">
    <property type="entry name" value="HATPase_c"/>
    <property type="match status" value="1"/>
</dbReference>
<dbReference type="AlphaFoldDB" id="A0A645H8S8"/>
<dbReference type="Gene3D" id="3.30.565.10">
    <property type="entry name" value="Histidine kinase-like ATPase, C-terminal domain"/>
    <property type="match status" value="1"/>
</dbReference>
<dbReference type="InterPro" id="IPR004358">
    <property type="entry name" value="Sig_transdc_His_kin-like_C"/>
</dbReference>
<dbReference type="EC" id="2.7.13.3" evidence="3"/>
<dbReference type="EMBL" id="VSSQ01089019">
    <property type="protein sequence ID" value="MPN35437.1"/>
    <property type="molecule type" value="Genomic_DNA"/>
</dbReference>
<dbReference type="GO" id="GO:0000155">
    <property type="term" value="F:phosphorelay sensor kinase activity"/>
    <property type="evidence" value="ECO:0007669"/>
    <property type="project" value="TreeGrafter"/>
</dbReference>
<proteinExistence type="predicted"/>
<keyword evidence="6" id="KW-0812">Transmembrane</keyword>
<dbReference type="GO" id="GO:0016036">
    <property type="term" value="P:cellular response to phosphate starvation"/>
    <property type="evidence" value="ECO:0007669"/>
    <property type="project" value="TreeGrafter"/>
</dbReference>
<comment type="caution">
    <text evidence="11">The sequence shown here is derived from an EMBL/GenBank/DDBJ whole genome shotgun (WGS) entry which is preliminary data.</text>
</comment>
<dbReference type="InterPro" id="IPR003594">
    <property type="entry name" value="HATPase_dom"/>
</dbReference>